<protein>
    <submittedName>
        <fullName evidence="1">Uncharacterized protein</fullName>
    </submittedName>
</protein>
<organism evidence="1 2">
    <name type="scientific">Pyropia yezoensis</name>
    <name type="common">Susabi-nori</name>
    <name type="synonym">Porphyra yezoensis</name>
    <dbReference type="NCBI Taxonomy" id="2788"/>
    <lineage>
        <taxon>Eukaryota</taxon>
        <taxon>Rhodophyta</taxon>
        <taxon>Bangiophyceae</taxon>
        <taxon>Bangiales</taxon>
        <taxon>Bangiaceae</taxon>
        <taxon>Pyropia</taxon>
    </lineage>
</organism>
<keyword evidence="2" id="KW-1185">Reference proteome</keyword>
<gene>
    <name evidence="1" type="ORF">I4F81_002770</name>
</gene>
<accession>A0ACC3BRX4</accession>
<evidence type="ECO:0000313" key="2">
    <source>
        <dbReference type="Proteomes" id="UP000798662"/>
    </source>
</evidence>
<evidence type="ECO:0000313" key="1">
    <source>
        <dbReference type="EMBL" id="KAK1860181.1"/>
    </source>
</evidence>
<sequence>MAPPPPRPPPIPAWRAVAALGALYAAAWGIPIATGGGHAAAAVGATAAAPPSPLPPLSSPVDDGDGDGDGGGDDYGNGNGNGGVPLRPFVHLTDVHASAADGYASAALLRRAVDAAAVAVAPAAYVLTGDDAHTEGVPGGGRGGSGGGLLGRPSAVDAAEAAAVTAALAPAVAAGVPVLRTRGNHDVAGGGVGGDGGGDGGDGDAPASPRTPGVTVTTAAGVRFVMVDGALGPPAPRRPLNFWGALRAADVAALAEALAAAAPQRPTVVLSHHPVGTLAGAPPALWARWGPGMRGGGVRGGGAGGGGAEAAAGGWGGGAPHPSLVNVLAAAPAGAHAYLCGHLHHLHGLAPGGLSSVLRRRPPPPPSAGGGPPRGDAAAALPTAGMAHLQLRALSSGATAPAARVFVVWRGVLAWATTSVAALEAAAATRGGGAGSGAGAAAERVLLLAPRGGEGGGGFGGRDDLRASVAPGGVSLVVLGGGDAPRAVAVALGGRVVGVAAAARPRVAVGRGRRHHPW</sequence>
<name>A0ACC3BRX4_PYRYE</name>
<comment type="caution">
    <text evidence="1">The sequence shown here is derived from an EMBL/GenBank/DDBJ whole genome shotgun (WGS) entry which is preliminary data.</text>
</comment>
<dbReference type="EMBL" id="CM020618">
    <property type="protein sequence ID" value="KAK1860181.1"/>
    <property type="molecule type" value="Genomic_DNA"/>
</dbReference>
<reference evidence="1" key="1">
    <citation type="submission" date="2019-11" db="EMBL/GenBank/DDBJ databases">
        <title>Nori genome reveals adaptations in red seaweeds to the harsh intertidal environment.</title>
        <authorList>
            <person name="Wang D."/>
            <person name="Mao Y."/>
        </authorList>
    </citation>
    <scope>NUCLEOTIDE SEQUENCE</scope>
    <source>
        <tissue evidence="1">Gametophyte</tissue>
    </source>
</reference>
<proteinExistence type="predicted"/>
<dbReference type="Proteomes" id="UP000798662">
    <property type="component" value="Chromosome 1"/>
</dbReference>